<dbReference type="Proteomes" id="UP000272400">
    <property type="component" value="Unassembled WGS sequence"/>
</dbReference>
<evidence type="ECO:0000313" key="2">
    <source>
        <dbReference type="Proteomes" id="UP000272400"/>
    </source>
</evidence>
<sequence>MTDYPFVFTPLYRPLLALLGVRPGNSRVTVDDRELRAVFGRWTLATPLSNIASATPSGPYKAHRAIGVRLSFVDTGITFGSALSGVCVSFREPVRCFGPRPHEALTVTVASPDALAADLGARLPTP</sequence>
<protein>
    <submittedName>
        <fullName evidence="1">Uncharacterized protein</fullName>
    </submittedName>
</protein>
<evidence type="ECO:0000313" key="1">
    <source>
        <dbReference type="EMBL" id="ROO83011.1"/>
    </source>
</evidence>
<accession>A0A3N1CNX5</accession>
<dbReference type="EMBL" id="RJKE01000001">
    <property type="protein sequence ID" value="ROO83011.1"/>
    <property type="molecule type" value="Genomic_DNA"/>
</dbReference>
<dbReference type="OrthoDB" id="191189at2"/>
<dbReference type="AlphaFoldDB" id="A0A3N1CNX5"/>
<gene>
    <name evidence="1" type="ORF">EDD29_0499</name>
</gene>
<organism evidence="1 2">
    <name type="scientific">Actinocorallia herbida</name>
    <dbReference type="NCBI Taxonomy" id="58109"/>
    <lineage>
        <taxon>Bacteria</taxon>
        <taxon>Bacillati</taxon>
        <taxon>Actinomycetota</taxon>
        <taxon>Actinomycetes</taxon>
        <taxon>Streptosporangiales</taxon>
        <taxon>Thermomonosporaceae</taxon>
        <taxon>Actinocorallia</taxon>
    </lineage>
</organism>
<comment type="caution">
    <text evidence="1">The sequence shown here is derived from an EMBL/GenBank/DDBJ whole genome shotgun (WGS) entry which is preliminary data.</text>
</comment>
<reference evidence="1 2" key="1">
    <citation type="submission" date="2018-11" db="EMBL/GenBank/DDBJ databases">
        <title>Sequencing the genomes of 1000 actinobacteria strains.</title>
        <authorList>
            <person name="Klenk H.-P."/>
        </authorList>
    </citation>
    <scope>NUCLEOTIDE SEQUENCE [LARGE SCALE GENOMIC DNA]</scope>
    <source>
        <strain evidence="1 2">DSM 44254</strain>
    </source>
</reference>
<keyword evidence="2" id="KW-1185">Reference proteome</keyword>
<name>A0A3N1CNX5_9ACTN</name>
<dbReference type="RefSeq" id="WP_123661964.1">
    <property type="nucleotide sequence ID" value="NZ_RJKE01000001.1"/>
</dbReference>
<proteinExistence type="predicted"/>